<gene>
    <name evidence="1" type="ORF">BUALT_Bualt12G0047700</name>
</gene>
<organism evidence="1 2">
    <name type="scientific">Buddleja alternifolia</name>
    <dbReference type="NCBI Taxonomy" id="168488"/>
    <lineage>
        <taxon>Eukaryota</taxon>
        <taxon>Viridiplantae</taxon>
        <taxon>Streptophyta</taxon>
        <taxon>Embryophyta</taxon>
        <taxon>Tracheophyta</taxon>
        <taxon>Spermatophyta</taxon>
        <taxon>Magnoliopsida</taxon>
        <taxon>eudicotyledons</taxon>
        <taxon>Gunneridae</taxon>
        <taxon>Pentapetalae</taxon>
        <taxon>asterids</taxon>
        <taxon>lamiids</taxon>
        <taxon>Lamiales</taxon>
        <taxon>Scrophulariaceae</taxon>
        <taxon>Buddlejeae</taxon>
        <taxon>Buddleja</taxon>
    </lineage>
</organism>
<reference evidence="1" key="1">
    <citation type="submission" date="2019-10" db="EMBL/GenBank/DDBJ databases">
        <authorList>
            <person name="Zhang R."/>
            <person name="Pan Y."/>
            <person name="Wang J."/>
            <person name="Ma R."/>
            <person name="Yu S."/>
        </authorList>
    </citation>
    <scope>NUCLEOTIDE SEQUENCE</scope>
    <source>
        <strain evidence="1">LA-IB0</strain>
        <tissue evidence="1">Leaf</tissue>
    </source>
</reference>
<protein>
    <submittedName>
        <fullName evidence="1">Uncharacterized protein</fullName>
    </submittedName>
</protein>
<dbReference type="AlphaFoldDB" id="A0AAV6WPY7"/>
<sequence length="155" mass="16569">MDGSIQESRLNKTAEPKSKYLKREIYEESKKIWKVALPGSISRVSSFGVLIVTRSFMGHISSADLAGYALVQSLSVRFANGIVLELSRQCSKSWLDGDSCALARGATLCAKSTIGTSKLSQGVGGGGKTHNFIFATEVVTKASGFCKACNLQVDL</sequence>
<comment type="caution">
    <text evidence="1">The sequence shown here is derived from an EMBL/GenBank/DDBJ whole genome shotgun (WGS) entry which is preliminary data.</text>
</comment>
<accession>A0AAV6WPY7</accession>
<dbReference type="Proteomes" id="UP000826271">
    <property type="component" value="Unassembled WGS sequence"/>
</dbReference>
<proteinExistence type="predicted"/>
<keyword evidence="2" id="KW-1185">Reference proteome</keyword>
<name>A0AAV6WPY7_9LAMI</name>
<evidence type="ECO:0000313" key="2">
    <source>
        <dbReference type="Proteomes" id="UP000826271"/>
    </source>
</evidence>
<dbReference type="EMBL" id="WHWC01000012">
    <property type="protein sequence ID" value="KAG8372258.1"/>
    <property type="molecule type" value="Genomic_DNA"/>
</dbReference>
<evidence type="ECO:0000313" key="1">
    <source>
        <dbReference type="EMBL" id="KAG8372258.1"/>
    </source>
</evidence>